<dbReference type="InterPro" id="IPR001173">
    <property type="entry name" value="Glyco_trans_2-like"/>
</dbReference>
<keyword evidence="2" id="KW-0328">Glycosyltransferase</keyword>
<dbReference type="PANTHER" id="PTHR43630:SF1">
    <property type="entry name" value="POLY-BETA-1,6-N-ACETYL-D-GLUCOSAMINE SYNTHASE"/>
    <property type="match status" value="1"/>
</dbReference>
<dbReference type="OrthoDB" id="9766299at2"/>
<evidence type="ECO:0000313" key="7">
    <source>
        <dbReference type="Proteomes" id="UP000251402"/>
    </source>
</evidence>
<dbReference type="RefSeq" id="WP_112575276.1">
    <property type="nucleotide sequence ID" value="NZ_CP043450.1"/>
</dbReference>
<keyword evidence="4" id="KW-0812">Transmembrane</keyword>
<accession>A0A5C1I3Q3</accession>
<reference evidence="6" key="1">
    <citation type="submission" date="2019-08" db="EMBL/GenBank/DDBJ databases">
        <title>Comparative genome analysis confer to the adaptation heavy metal polluted environment.</title>
        <authorList>
            <person name="Li Y."/>
        </authorList>
    </citation>
    <scope>NUCLEOTIDE SEQUENCE [LARGE SCALE GENOMIC DNA]</scope>
    <source>
        <strain evidence="6">P1</strain>
    </source>
</reference>
<keyword evidence="4" id="KW-0472">Membrane</keyword>
<dbReference type="KEGG" id="mrub:DEO27_021595"/>
<feature type="transmembrane region" description="Helical" evidence="4">
    <location>
        <begin position="6"/>
        <end position="26"/>
    </location>
</feature>
<evidence type="ECO:0000313" key="6">
    <source>
        <dbReference type="EMBL" id="QEM12499.1"/>
    </source>
</evidence>
<dbReference type="AlphaFoldDB" id="A0A5C1I3Q3"/>
<dbReference type="Gene3D" id="3.90.550.10">
    <property type="entry name" value="Spore Coat Polysaccharide Biosynthesis Protein SpsA, Chain A"/>
    <property type="match status" value="1"/>
</dbReference>
<dbReference type="SUPFAM" id="SSF53448">
    <property type="entry name" value="Nucleotide-diphospho-sugar transferases"/>
    <property type="match status" value="1"/>
</dbReference>
<dbReference type="PANTHER" id="PTHR43630">
    <property type="entry name" value="POLY-BETA-1,6-N-ACETYL-D-GLUCOSAMINE SYNTHASE"/>
    <property type="match status" value="1"/>
</dbReference>
<dbReference type="CDD" id="cd06423">
    <property type="entry name" value="CESA_like"/>
    <property type="match status" value="1"/>
</dbReference>
<dbReference type="GO" id="GO:0016757">
    <property type="term" value="F:glycosyltransferase activity"/>
    <property type="evidence" value="ECO:0007669"/>
    <property type="project" value="UniProtKB-KW"/>
</dbReference>
<keyword evidence="7" id="KW-1185">Reference proteome</keyword>
<comment type="similarity">
    <text evidence="1">Belongs to the glycosyltransferase 2 family.</text>
</comment>
<proteinExistence type="inferred from homology"/>
<sequence length="396" mass="45725">MLLQLVILMLILKITFWLILNVLKYFSGKSQPVQAIATNFSVDIIVPMYNEQKVIVNTIANLLKVDYDSFNIIVVDDGSTDNGLNTVKGVYQHNPRVLIISQQNSGKAHALNRAIRHSTSDIIICIDADTMVRPDIIKQMLPHFADSQVAAVSGYVNVGNRSNIITATQYVEYITRQNYERIMFEAVNGIWVIPGAIGAFRRSVVNEVGGYCTGLLTEDNDITMKILCHDYLIKNARGAVAYTEAPADVNMFFKQRSRWNMGLAQILVLYSKRMFQHPNKALFFLMLPYVWLYSLILPLLLPLLDYFMVFLYVRQPVAFMNWFPLYLGYVAIDTISCVWILIRSKERPWLMFFTVFQRFFLRHLSLFVYLNMLLRFFKGNLTNWDKIVRYGSVKVE</sequence>
<feature type="domain" description="Glycosyltransferase 2-like" evidence="5">
    <location>
        <begin position="44"/>
        <end position="208"/>
    </location>
</feature>
<organism evidence="6 7">
    <name type="scientific">Mucilaginibacter rubeus</name>
    <dbReference type="NCBI Taxonomy" id="2027860"/>
    <lineage>
        <taxon>Bacteria</taxon>
        <taxon>Pseudomonadati</taxon>
        <taxon>Bacteroidota</taxon>
        <taxon>Sphingobacteriia</taxon>
        <taxon>Sphingobacteriales</taxon>
        <taxon>Sphingobacteriaceae</taxon>
        <taxon>Mucilaginibacter</taxon>
    </lineage>
</organism>
<gene>
    <name evidence="6" type="ORF">DEO27_021595</name>
</gene>
<evidence type="ECO:0000259" key="5">
    <source>
        <dbReference type="Pfam" id="PF00535"/>
    </source>
</evidence>
<feature type="transmembrane region" description="Helical" evidence="4">
    <location>
        <begin position="281"/>
        <end position="303"/>
    </location>
</feature>
<protein>
    <submittedName>
        <fullName evidence="6">Glycosyltransferase family 2 protein</fullName>
    </submittedName>
</protein>
<evidence type="ECO:0000256" key="3">
    <source>
        <dbReference type="ARBA" id="ARBA00022679"/>
    </source>
</evidence>
<name>A0A5C1I3Q3_9SPHI</name>
<dbReference type="Pfam" id="PF00535">
    <property type="entry name" value="Glycos_transf_2"/>
    <property type="match status" value="1"/>
</dbReference>
<dbReference type="Proteomes" id="UP000251402">
    <property type="component" value="Chromosome"/>
</dbReference>
<evidence type="ECO:0000256" key="4">
    <source>
        <dbReference type="SAM" id="Phobius"/>
    </source>
</evidence>
<keyword evidence="4" id="KW-1133">Transmembrane helix</keyword>
<feature type="transmembrane region" description="Helical" evidence="4">
    <location>
        <begin position="323"/>
        <end position="342"/>
    </location>
</feature>
<dbReference type="EMBL" id="CP043450">
    <property type="protein sequence ID" value="QEM12499.1"/>
    <property type="molecule type" value="Genomic_DNA"/>
</dbReference>
<dbReference type="InterPro" id="IPR029044">
    <property type="entry name" value="Nucleotide-diphossugar_trans"/>
</dbReference>
<keyword evidence="3" id="KW-0808">Transferase</keyword>
<evidence type="ECO:0000256" key="2">
    <source>
        <dbReference type="ARBA" id="ARBA00022676"/>
    </source>
</evidence>
<evidence type="ECO:0000256" key="1">
    <source>
        <dbReference type="ARBA" id="ARBA00006739"/>
    </source>
</evidence>